<dbReference type="InterPro" id="IPR011991">
    <property type="entry name" value="ArsR-like_HTH"/>
</dbReference>
<evidence type="ECO:0000313" key="6">
    <source>
        <dbReference type="Proteomes" id="UP000265768"/>
    </source>
</evidence>
<dbReference type="OrthoDB" id="3808065at2"/>
<proteinExistence type="predicted"/>
<dbReference type="RefSeq" id="WP_119924876.1">
    <property type="nucleotide sequence ID" value="NZ_QZEY01000001.1"/>
</dbReference>
<organism evidence="5 6">
    <name type="scientific">Bailinhaonella thermotolerans</name>
    <dbReference type="NCBI Taxonomy" id="1070861"/>
    <lineage>
        <taxon>Bacteria</taxon>
        <taxon>Bacillati</taxon>
        <taxon>Actinomycetota</taxon>
        <taxon>Actinomycetes</taxon>
        <taxon>Streptosporangiales</taxon>
        <taxon>Streptosporangiaceae</taxon>
        <taxon>Bailinhaonella</taxon>
    </lineage>
</organism>
<dbReference type="InterPro" id="IPR036388">
    <property type="entry name" value="WH-like_DNA-bd_sf"/>
</dbReference>
<comment type="caution">
    <text evidence="5">The sequence shown here is derived from an EMBL/GenBank/DDBJ whole genome shotgun (WGS) entry which is preliminary data.</text>
</comment>
<keyword evidence="1" id="KW-0805">Transcription regulation</keyword>
<sequence length="330" mass="35855">MLRIYFTGDDIARTRIAAEPDPLWDLVLGLQMLRPQRGDLLFRGWRREACAAVRGAGLGGMLKLLLTLTPPVGYFPDFLNPAEAARGLEHGLEAIRSTPVPVLRRDLRRLAGGRLLPYETRGLAAGEPALLVALTDAMRACYELTVTPYRRSVESAWERDRRIRADALAGGGVEAMLAGLRPMMSWSAGELRVPGHRDQELHLNGRGLLLIPSYFCVSGPLTMLDPELRPVLVYPVERAPGALPSRDGDLPAALGALLGATRAAVLEAAAFRVSTTSELARRLGISPASASEHAAVLREAGLVSSHRDRNRVLHQATDLGRALLDASRHR</sequence>
<dbReference type="PANTHER" id="PTHR43132">
    <property type="entry name" value="ARSENICAL RESISTANCE OPERON REPRESSOR ARSR-RELATED"/>
    <property type="match status" value="1"/>
</dbReference>
<dbReference type="EMBL" id="QZEY01000001">
    <property type="protein sequence ID" value="RJL35903.1"/>
    <property type="molecule type" value="Genomic_DNA"/>
</dbReference>
<dbReference type="PANTHER" id="PTHR43132:SF8">
    <property type="entry name" value="HTH-TYPE TRANSCRIPTIONAL REGULATOR KMTR"/>
    <property type="match status" value="1"/>
</dbReference>
<evidence type="ECO:0000256" key="3">
    <source>
        <dbReference type="ARBA" id="ARBA00023163"/>
    </source>
</evidence>
<dbReference type="InterPro" id="IPR001845">
    <property type="entry name" value="HTH_ArsR_DNA-bd_dom"/>
</dbReference>
<evidence type="ECO:0000313" key="5">
    <source>
        <dbReference type="EMBL" id="RJL35903.1"/>
    </source>
</evidence>
<dbReference type="CDD" id="cd00090">
    <property type="entry name" value="HTH_ARSR"/>
    <property type="match status" value="1"/>
</dbReference>
<dbReference type="SMART" id="SM00418">
    <property type="entry name" value="HTH_ARSR"/>
    <property type="match status" value="1"/>
</dbReference>
<evidence type="ECO:0000256" key="2">
    <source>
        <dbReference type="ARBA" id="ARBA00023125"/>
    </source>
</evidence>
<feature type="domain" description="HTH arsR-type" evidence="4">
    <location>
        <begin position="252"/>
        <end position="328"/>
    </location>
</feature>
<dbReference type="SUPFAM" id="SSF46785">
    <property type="entry name" value="Winged helix' DNA-binding domain"/>
    <property type="match status" value="1"/>
</dbReference>
<dbReference type="AlphaFoldDB" id="A0A3A4BBI5"/>
<dbReference type="GO" id="GO:0003700">
    <property type="term" value="F:DNA-binding transcription factor activity"/>
    <property type="evidence" value="ECO:0007669"/>
    <property type="project" value="InterPro"/>
</dbReference>
<evidence type="ECO:0000256" key="1">
    <source>
        <dbReference type="ARBA" id="ARBA00023015"/>
    </source>
</evidence>
<dbReference type="Pfam" id="PF01022">
    <property type="entry name" value="HTH_5"/>
    <property type="match status" value="1"/>
</dbReference>
<accession>A0A3A4BBI5</accession>
<keyword evidence="6" id="KW-1185">Reference proteome</keyword>
<name>A0A3A4BBI5_9ACTN</name>
<keyword evidence="3" id="KW-0804">Transcription</keyword>
<reference evidence="5 6" key="1">
    <citation type="submission" date="2018-09" db="EMBL/GenBank/DDBJ databases">
        <title>YIM 75507 draft genome.</title>
        <authorList>
            <person name="Tang S."/>
            <person name="Feng Y."/>
        </authorList>
    </citation>
    <scope>NUCLEOTIDE SEQUENCE [LARGE SCALE GENOMIC DNA]</scope>
    <source>
        <strain evidence="5 6">YIM 75507</strain>
    </source>
</reference>
<evidence type="ECO:0000259" key="4">
    <source>
        <dbReference type="SMART" id="SM00418"/>
    </source>
</evidence>
<dbReference type="InterPro" id="IPR051011">
    <property type="entry name" value="Metal_resp_trans_reg"/>
</dbReference>
<gene>
    <name evidence="5" type="ORF">D5H75_03805</name>
</gene>
<dbReference type="InterPro" id="IPR036390">
    <property type="entry name" value="WH_DNA-bd_sf"/>
</dbReference>
<dbReference type="Proteomes" id="UP000265768">
    <property type="component" value="Unassembled WGS sequence"/>
</dbReference>
<protein>
    <submittedName>
        <fullName evidence="5">ArsR family transcriptional regulator</fullName>
    </submittedName>
</protein>
<dbReference type="Gene3D" id="1.10.10.10">
    <property type="entry name" value="Winged helix-like DNA-binding domain superfamily/Winged helix DNA-binding domain"/>
    <property type="match status" value="1"/>
</dbReference>
<keyword evidence="2" id="KW-0238">DNA-binding</keyword>
<dbReference type="GO" id="GO:0003677">
    <property type="term" value="F:DNA binding"/>
    <property type="evidence" value="ECO:0007669"/>
    <property type="project" value="UniProtKB-KW"/>
</dbReference>